<organism evidence="1 2">
    <name type="scientific">Artemisia annua</name>
    <name type="common">Sweet wormwood</name>
    <dbReference type="NCBI Taxonomy" id="35608"/>
    <lineage>
        <taxon>Eukaryota</taxon>
        <taxon>Viridiplantae</taxon>
        <taxon>Streptophyta</taxon>
        <taxon>Embryophyta</taxon>
        <taxon>Tracheophyta</taxon>
        <taxon>Spermatophyta</taxon>
        <taxon>Magnoliopsida</taxon>
        <taxon>eudicotyledons</taxon>
        <taxon>Gunneridae</taxon>
        <taxon>Pentapetalae</taxon>
        <taxon>asterids</taxon>
        <taxon>campanulids</taxon>
        <taxon>Asterales</taxon>
        <taxon>Asteraceae</taxon>
        <taxon>Asteroideae</taxon>
        <taxon>Anthemideae</taxon>
        <taxon>Artemisiinae</taxon>
        <taxon>Artemisia</taxon>
    </lineage>
</organism>
<dbReference type="Proteomes" id="UP000245207">
    <property type="component" value="Unassembled WGS sequence"/>
</dbReference>
<dbReference type="InterPro" id="IPR023323">
    <property type="entry name" value="Tex-like_dom_sf"/>
</dbReference>
<dbReference type="AlphaFoldDB" id="A0A2U1MCJ6"/>
<keyword evidence="2" id="KW-1185">Reference proteome</keyword>
<dbReference type="OrthoDB" id="1735591at2759"/>
<gene>
    <name evidence="1" type="ORF">CTI12_AA395610</name>
</gene>
<comment type="caution">
    <text evidence="1">The sequence shown here is derived from an EMBL/GenBank/DDBJ whole genome shotgun (WGS) entry which is preliminary data.</text>
</comment>
<sequence>MESEIIAHVFCWDVKTAMEISCGPCFRRHVCSIFMDNAVVSTRSTPDGRESIDANLDITAKLADFMLARSIGEIEESRKHMLPQGLQEPTIMQTQRILQEVRFQNKLSSEALREAITSITADAKEKKVRNFTDINCLIIHVYE</sequence>
<evidence type="ECO:0000313" key="1">
    <source>
        <dbReference type="EMBL" id="PWA58980.1"/>
    </source>
</evidence>
<dbReference type="STRING" id="35608.A0A2U1MCJ6"/>
<name>A0A2U1MCJ6_ARTAN</name>
<accession>A0A2U1MCJ6</accession>
<proteinExistence type="predicted"/>
<evidence type="ECO:0000313" key="2">
    <source>
        <dbReference type="Proteomes" id="UP000245207"/>
    </source>
</evidence>
<reference evidence="1 2" key="1">
    <citation type="journal article" date="2018" name="Mol. Plant">
        <title>The genome of Artemisia annua provides insight into the evolution of Asteraceae family and artemisinin biosynthesis.</title>
        <authorList>
            <person name="Shen Q."/>
            <person name="Zhang L."/>
            <person name="Liao Z."/>
            <person name="Wang S."/>
            <person name="Yan T."/>
            <person name="Shi P."/>
            <person name="Liu M."/>
            <person name="Fu X."/>
            <person name="Pan Q."/>
            <person name="Wang Y."/>
            <person name="Lv Z."/>
            <person name="Lu X."/>
            <person name="Zhang F."/>
            <person name="Jiang W."/>
            <person name="Ma Y."/>
            <person name="Chen M."/>
            <person name="Hao X."/>
            <person name="Li L."/>
            <person name="Tang Y."/>
            <person name="Lv G."/>
            <person name="Zhou Y."/>
            <person name="Sun X."/>
            <person name="Brodelius P.E."/>
            <person name="Rose J.K.C."/>
            <person name="Tang K."/>
        </authorList>
    </citation>
    <scope>NUCLEOTIDE SEQUENCE [LARGE SCALE GENOMIC DNA]</scope>
    <source>
        <strain evidence="2">cv. Huhao1</strain>
        <tissue evidence="1">Leaf</tissue>
    </source>
</reference>
<dbReference type="Gene3D" id="1.10.3500.10">
    <property type="entry name" value="Tex N-terminal region-like"/>
    <property type="match status" value="1"/>
</dbReference>
<dbReference type="EMBL" id="PKPP01005750">
    <property type="protein sequence ID" value="PWA58980.1"/>
    <property type="molecule type" value="Genomic_DNA"/>
</dbReference>
<protein>
    <submittedName>
        <fullName evidence="1">Uncharacterized protein</fullName>
    </submittedName>
</protein>